<evidence type="ECO:0000259" key="2">
    <source>
        <dbReference type="PROSITE" id="PS51173"/>
    </source>
</evidence>
<dbReference type="Gene3D" id="2.60.40.290">
    <property type="match status" value="1"/>
</dbReference>
<dbReference type="Proteomes" id="UP001332243">
    <property type="component" value="Unassembled WGS sequence"/>
</dbReference>
<evidence type="ECO:0000313" key="4">
    <source>
        <dbReference type="Proteomes" id="UP001332243"/>
    </source>
</evidence>
<dbReference type="PROSITE" id="PS51173">
    <property type="entry name" value="CBM2"/>
    <property type="match status" value="1"/>
</dbReference>
<name>A0ABU7RNM8_9ACTN</name>
<feature type="signal peptide" evidence="1">
    <location>
        <begin position="1"/>
        <end position="39"/>
    </location>
</feature>
<dbReference type="InterPro" id="IPR012291">
    <property type="entry name" value="CBM2_carb-bd_dom_sf"/>
</dbReference>
<accession>A0ABU7RNM8</accession>
<dbReference type="EMBL" id="JAZGQK010000005">
    <property type="protein sequence ID" value="MEE6258092.1"/>
    <property type="molecule type" value="Genomic_DNA"/>
</dbReference>
<dbReference type="RefSeq" id="WP_331213221.1">
    <property type="nucleotide sequence ID" value="NZ_JAZGQK010000005.1"/>
</dbReference>
<dbReference type="SUPFAM" id="SSF49384">
    <property type="entry name" value="Carbohydrate-binding domain"/>
    <property type="match status" value="1"/>
</dbReference>
<evidence type="ECO:0000313" key="3">
    <source>
        <dbReference type="EMBL" id="MEE6258092.1"/>
    </source>
</evidence>
<organism evidence="3 4">
    <name type="scientific">Plantactinospora sonchi</name>
    <dbReference type="NCBI Taxonomy" id="1544735"/>
    <lineage>
        <taxon>Bacteria</taxon>
        <taxon>Bacillati</taxon>
        <taxon>Actinomycetota</taxon>
        <taxon>Actinomycetes</taxon>
        <taxon>Micromonosporales</taxon>
        <taxon>Micromonosporaceae</taxon>
        <taxon>Plantactinospora</taxon>
    </lineage>
</organism>
<gene>
    <name evidence="3" type="ORF">V1633_06245</name>
</gene>
<protein>
    <submittedName>
        <fullName evidence="3">Cellulose binding domain-containing protein</fullName>
    </submittedName>
</protein>
<keyword evidence="4" id="KW-1185">Reference proteome</keyword>
<sequence>MPVSSVRTVRSVRSRRVATVAAALTGSLAALAPALPARAAAESCSASYQVLQVQPASGSQPARFTGEFRVTNTGTVTLNGMWWVPASWPSGSVVDQAVNAHITPNSAYAFTPATSIAVINPGQSVTFQVIGRPANPAGVTTATPNAYSCQLV</sequence>
<comment type="caution">
    <text evidence="3">The sequence shown here is derived from an EMBL/GenBank/DDBJ whole genome shotgun (WGS) entry which is preliminary data.</text>
</comment>
<feature type="chain" id="PRO_5045491222" evidence="1">
    <location>
        <begin position="40"/>
        <end position="152"/>
    </location>
</feature>
<keyword evidence="1" id="KW-0732">Signal</keyword>
<evidence type="ECO:0000256" key="1">
    <source>
        <dbReference type="SAM" id="SignalP"/>
    </source>
</evidence>
<proteinExistence type="predicted"/>
<dbReference type="SMART" id="SM00637">
    <property type="entry name" value="CBD_II"/>
    <property type="match status" value="1"/>
</dbReference>
<feature type="domain" description="CBM2" evidence="2">
    <location>
        <begin position="37"/>
        <end position="152"/>
    </location>
</feature>
<dbReference type="InterPro" id="IPR001919">
    <property type="entry name" value="CBD2"/>
</dbReference>
<dbReference type="InterPro" id="IPR008965">
    <property type="entry name" value="CBM2/CBM3_carb-bd_dom_sf"/>
</dbReference>
<dbReference type="Pfam" id="PF00553">
    <property type="entry name" value="CBM_2"/>
    <property type="match status" value="1"/>
</dbReference>
<reference evidence="3 4" key="1">
    <citation type="submission" date="2024-01" db="EMBL/GenBank/DDBJ databases">
        <title>Genome insights into Plantactinospora sonchi sp. nov.</title>
        <authorList>
            <person name="Wang L."/>
        </authorList>
    </citation>
    <scope>NUCLEOTIDE SEQUENCE [LARGE SCALE GENOMIC DNA]</scope>
    <source>
        <strain evidence="3 4">NEAU-QY2</strain>
    </source>
</reference>